<comment type="caution">
    <text evidence="6">The sequence shown here is derived from an EMBL/GenBank/DDBJ whole genome shotgun (WGS) entry which is preliminary data.</text>
</comment>
<protein>
    <submittedName>
        <fullName evidence="6">CvpA family protein</fullName>
    </submittedName>
</protein>
<evidence type="ECO:0000256" key="2">
    <source>
        <dbReference type="ARBA" id="ARBA00022692"/>
    </source>
</evidence>
<evidence type="ECO:0000313" key="7">
    <source>
        <dbReference type="Proteomes" id="UP000824072"/>
    </source>
</evidence>
<dbReference type="Pfam" id="PF02674">
    <property type="entry name" value="Colicin_V"/>
    <property type="match status" value="2"/>
</dbReference>
<keyword evidence="2 5" id="KW-0812">Transmembrane</keyword>
<reference evidence="6" key="2">
    <citation type="journal article" date="2021" name="PeerJ">
        <title>Extensive microbial diversity within the chicken gut microbiome revealed by metagenomics and culture.</title>
        <authorList>
            <person name="Gilroy R."/>
            <person name="Ravi A."/>
            <person name="Getino M."/>
            <person name="Pursley I."/>
            <person name="Horton D.L."/>
            <person name="Alikhan N.F."/>
            <person name="Baker D."/>
            <person name="Gharbi K."/>
            <person name="Hall N."/>
            <person name="Watson M."/>
            <person name="Adriaenssens E.M."/>
            <person name="Foster-Nyarko E."/>
            <person name="Jarju S."/>
            <person name="Secka A."/>
            <person name="Antonio M."/>
            <person name="Oren A."/>
            <person name="Chaudhuri R.R."/>
            <person name="La Ragione R."/>
            <person name="Hildebrand F."/>
            <person name="Pallen M.J."/>
        </authorList>
    </citation>
    <scope>NUCLEOTIDE SEQUENCE</scope>
    <source>
        <strain evidence="6">ChiHcec3-11533</strain>
    </source>
</reference>
<dbReference type="GO" id="GO:0009403">
    <property type="term" value="P:toxin biosynthetic process"/>
    <property type="evidence" value="ECO:0007669"/>
    <property type="project" value="InterPro"/>
</dbReference>
<evidence type="ECO:0000256" key="1">
    <source>
        <dbReference type="ARBA" id="ARBA00004141"/>
    </source>
</evidence>
<feature type="transmembrane region" description="Helical" evidence="5">
    <location>
        <begin position="144"/>
        <end position="168"/>
    </location>
</feature>
<evidence type="ECO:0000256" key="3">
    <source>
        <dbReference type="ARBA" id="ARBA00022989"/>
    </source>
</evidence>
<feature type="transmembrane region" description="Helical" evidence="5">
    <location>
        <begin position="180"/>
        <end position="204"/>
    </location>
</feature>
<evidence type="ECO:0000256" key="4">
    <source>
        <dbReference type="ARBA" id="ARBA00023136"/>
    </source>
</evidence>
<dbReference type="GO" id="GO:0016020">
    <property type="term" value="C:membrane"/>
    <property type="evidence" value="ECO:0007669"/>
    <property type="project" value="UniProtKB-SubCell"/>
</dbReference>
<dbReference type="InterPro" id="IPR003825">
    <property type="entry name" value="Colicin-V_CvpA"/>
</dbReference>
<dbReference type="PANTHER" id="PTHR37306">
    <property type="entry name" value="COLICIN V PRODUCTION PROTEIN"/>
    <property type="match status" value="1"/>
</dbReference>
<gene>
    <name evidence="6" type="ORF">IAB02_00510</name>
</gene>
<organism evidence="6 7">
    <name type="scientific">Candidatus Pullichristensenella excrementigallinarum</name>
    <dbReference type="NCBI Taxonomy" id="2840907"/>
    <lineage>
        <taxon>Bacteria</taxon>
        <taxon>Bacillati</taxon>
        <taxon>Bacillota</taxon>
        <taxon>Clostridia</taxon>
        <taxon>Candidatus Pullichristensenella</taxon>
    </lineage>
</organism>
<reference evidence="6" key="1">
    <citation type="submission" date="2020-10" db="EMBL/GenBank/DDBJ databases">
        <authorList>
            <person name="Gilroy R."/>
        </authorList>
    </citation>
    <scope>NUCLEOTIDE SEQUENCE</scope>
    <source>
        <strain evidence="6">ChiHcec3-11533</strain>
    </source>
</reference>
<name>A0A9D1I994_9FIRM</name>
<evidence type="ECO:0000313" key="6">
    <source>
        <dbReference type="EMBL" id="HIU33017.1"/>
    </source>
</evidence>
<accession>A0A9D1I994</accession>
<evidence type="ECO:0000256" key="5">
    <source>
        <dbReference type="SAM" id="Phobius"/>
    </source>
</evidence>
<keyword evidence="3 5" id="KW-1133">Transmembrane helix</keyword>
<keyword evidence="4 5" id="KW-0472">Membrane</keyword>
<proteinExistence type="predicted"/>
<sequence length="250" mass="27165">MNIIDILVLLILGYSLFAGMHKGFLASLLSLGGLVGSWFGAQKLFLPVAEKILSNSGLIGTLSQYLEPASFFEGITVSGVTASTTVADLVSRGQDAVQQVADFIGTKIPFVRDAFASNISSEAFTKLNLTTVSEYLDQTVWQSAFYVISFIACFFVLYFVANLVVNLLNHVIRFPVLRKVDWLMGGIFGLCRGLIVSALVLAVLPSVVSLISPEFLQTMQSGSAIWSFFDGTSFLGFAKDWVNQLIMGVF</sequence>
<dbReference type="AlphaFoldDB" id="A0A9D1I994"/>
<comment type="subcellular location">
    <subcellularLocation>
        <location evidence="1">Membrane</location>
        <topology evidence="1">Multi-pass membrane protein</topology>
    </subcellularLocation>
</comment>
<dbReference type="Proteomes" id="UP000824072">
    <property type="component" value="Unassembled WGS sequence"/>
</dbReference>
<dbReference type="PANTHER" id="PTHR37306:SF1">
    <property type="entry name" value="COLICIN V PRODUCTION PROTEIN"/>
    <property type="match status" value="1"/>
</dbReference>
<dbReference type="EMBL" id="DVMU01000012">
    <property type="protein sequence ID" value="HIU33017.1"/>
    <property type="molecule type" value="Genomic_DNA"/>
</dbReference>